<comment type="similarity">
    <text evidence="2 5">Belongs to the CBF/MAK21 family.</text>
</comment>
<proteinExistence type="inferred from homology"/>
<dbReference type="InterPro" id="IPR005612">
    <property type="entry name" value="CCAAT-binding_factor"/>
</dbReference>
<feature type="region of interest" description="Disordered" evidence="7">
    <location>
        <begin position="381"/>
        <end position="408"/>
    </location>
</feature>
<feature type="region of interest" description="Disordered" evidence="7">
    <location>
        <begin position="1"/>
        <end position="89"/>
    </location>
</feature>
<dbReference type="InterPro" id="IPR016903">
    <property type="entry name" value="Nucleolar_cplx-assoc_3"/>
</dbReference>
<feature type="compositionally biased region" description="Basic and acidic residues" evidence="7">
    <location>
        <begin position="8"/>
        <end position="25"/>
    </location>
</feature>
<reference evidence="10" key="1">
    <citation type="submission" date="2023-04" db="EMBL/GenBank/DDBJ databases">
        <title>Ambrosiozyma monospora NBRC 1965.</title>
        <authorList>
            <person name="Ichikawa N."/>
            <person name="Sato H."/>
            <person name="Tonouchi N."/>
        </authorList>
    </citation>
    <scope>NUCLEOTIDE SEQUENCE</scope>
    <source>
        <strain evidence="10">NBRC 1965</strain>
    </source>
</reference>
<feature type="coiled-coil region" evidence="6">
    <location>
        <begin position="107"/>
        <end position="147"/>
    </location>
</feature>
<dbReference type="Pfam" id="PF03914">
    <property type="entry name" value="CBF"/>
    <property type="match status" value="1"/>
</dbReference>
<evidence type="ECO:0000256" key="4">
    <source>
        <dbReference type="ARBA" id="ARBA00023242"/>
    </source>
</evidence>
<accession>A0A9W7DEZ6</accession>
<dbReference type="PANTHER" id="PTHR14428:SF5">
    <property type="entry name" value="NUCLEOLAR COMPLEX PROTEIN 3 HOMOLOG"/>
    <property type="match status" value="1"/>
</dbReference>
<evidence type="ECO:0000313" key="11">
    <source>
        <dbReference type="Proteomes" id="UP001165063"/>
    </source>
</evidence>
<protein>
    <recommendedName>
        <fullName evidence="5">Nucleolar complex-associated protein 3</fullName>
    </recommendedName>
</protein>
<comment type="function">
    <text evidence="5">Required for synthesis of 60S ribosomal subunits and the transport of pre-ribosomes from the nucleoplasm to the cytoplasm.</text>
</comment>
<evidence type="ECO:0000256" key="1">
    <source>
        <dbReference type="ARBA" id="ARBA00004604"/>
    </source>
</evidence>
<evidence type="ECO:0000256" key="5">
    <source>
        <dbReference type="PIRNR" id="PIRNR028977"/>
    </source>
</evidence>
<dbReference type="GO" id="GO:0003682">
    <property type="term" value="F:chromatin binding"/>
    <property type="evidence" value="ECO:0007669"/>
    <property type="project" value="TreeGrafter"/>
</dbReference>
<dbReference type="GO" id="GO:0005730">
    <property type="term" value="C:nucleolus"/>
    <property type="evidence" value="ECO:0007669"/>
    <property type="project" value="UniProtKB-SubCell"/>
</dbReference>
<feature type="domain" description="Nucleolar complex-associated protein 3 N-terminal" evidence="9">
    <location>
        <begin position="161"/>
        <end position="252"/>
    </location>
</feature>
<name>A0A9W7DEZ6_AMBMO</name>
<dbReference type="AlphaFoldDB" id="A0A9W7DEZ6"/>
<feature type="domain" description="CCAAT-binding factor" evidence="8">
    <location>
        <begin position="509"/>
        <end position="687"/>
    </location>
</feature>
<dbReference type="OrthoDB" id="10263597at2759"/>
<dbReference type="Pfam" id="PF07540">
    <property type="entry name" value="NOC3p"/>
    <property type="match status" value="1"/>
</dbReference>
<evidence type="ECO:0000256" key="2">
    <source>
        <dbReference type="ARBA" id="ARBA00007797"/>
    </source>
</evidence>
<evidence type="ECO:0000256" key="6">
    <source>
        <dbReference type="SAM" id="Coils"/>
    </source>
</evidence>
<keyword evidence="4" id="KW-0539">Nucleus</keyword>
<evidence type="ECO:0000256" key="3">
    <source>
        <dbReference type="ARBA" id="ARBA00023054"/>
    </source>
</evidence>
<keyword evidence="5" id="KW-0690">Ribosome biogenesis</keyword>
<keyword evidence="11" id="KW-1185">Reference proteome</keyword>
<dbReference type="EMBL" id="BSXU01000998">
    <property type="protein sequence ID" value="GMG22632.1"/>
    <property type="molecule type" value="Genomic_DNA"/>
</dbReference>
<evidence type="ECO:0000259" key="8">
    <source>
        <dbReference type="Pfam" id="PF03914"/>
    </source>
</evidence>
<feature type="compositionally biased region" description="Acidic residues" evidence="7">
    <location>
        <begin position="36"/>
        <end position="69"/>
    </location>
</feature>
<dbReference type="InterPro" id="IPR011501">
    <property type="entry name" value="Noc3_N"/>
</dbReference>
<dbReference type="GO" id="GO:0006270">
    <property type="term" value="P:DNA replication initiation"/>
    <property type="evidence" value="ECO:0007669"/>
    <property type="project" value="TreeGrafter"/>
</dbReference>
<dbReference type="Proteomes" id="UP001165063">
    <property type="component" value="Unassembled WGS sequence"/>
</dbReference>
<evidence type="ECO:0000313" key="10">
    <source>
        <dbReference type="EMBL" id="GMG22632.1"/>
    </source>
</evidence>
<dbReference type="PIRSF" id="PIRSF028977">
    <property type="entry name" value="Nucleolar_complex_p3"/>
    <property type="match status" value="1"/>
</dbReference>
<gene>
    <name evidence="10" type="ORF">Amon01_000266000</name>
</gene>
<evidence type="ECO:0000256" key="7">
    <source>
        <dbReference type="SAM" id="MobiDB-lite"/>
    </source>
</evidence>
<dbReference type="PANTHER" id="PTHR14428">
    <property type="entry name" value="NUCLEOLAR COMPLEX PROTEIN 3"/>
    <property type="match status" value="1"/>
</dbReference>
<sequence length="696" mass="80373">MAKRKVKRSVEIRQNKRQKQEDSKLDQGLFNKYSVGDEDGDEDFEGFDELEEDENDEQQQFEDDDEEQDYELKPRSFQENSEDLVEGLPIRSLDGKIQRVVRKREPKKQTEDEKKAEEEAEAELKKLKAAEKAAAEAKAKVEAEEEEDQYKDLTPEQRIIQTKEDIATLAEKLIEDPEENIMLLSRLRRMSQSKNPITSKLALLSLVPVFKSISPMYKIRALTDTEKREKVTREVAKLRFFEENLVLNYKNYVDFLSQKTKIFMNTPKASELDKELGLLATGAACELAGSLKFFNFRSDLFQILVRRIMRKPSSDEEFERFQQCVTVLESELLEDNDGDLSLDVVRQLNKSMKKREFKVDEAVVNVLLSLQILSDYDPYGGAEEGDEKPKLKKKDRVHLSKKERKQLKERKQIEAEMRVAEQAISAEERERNQAQILKLLLMLYLEILKSRPEQLMAPVLEGLAKFGHLVNVDLMGDFLQVLREIAEDLIETTSTTTTTITSNQLRQIMLCVVTSFSLVDNIPSKKVKLDLKKFVDYLYSILPILSQDTEIEFSHKTLRLMDPLSNKFVKPNVNISTKSELLLRSLDSIFFQSNSNSSMRALAFTKRLYSNLLQFPEKTSIATLKFVEKLKSRYEDDLKSLYTTEDRVANGVYQPEVEDLERSNAQVAVLWENVLLEKHYCPAVAMGAKSLMKKAK</sequence>
<comment type="caution">
    <text evidence="10">The sequence shown here is derived from an EMBL/GenBank/DDBJ whole genome shotgun (WGS) entry which is preliminary data.</text>
</comment>
<feature type="compositionally biased region" description="Basic residues" evidence="7">
    <location>
        <begin position="390"/>
        <end position="408"/>
    </location>
</feature>
<organism evidence="10 11">
    <name type="scientific">Ambrosiozyma monospora</name>
    <name type="common">Yeast</name>
    <name type="synonym">Endomycopsis monosporus</name>
    <dbReference type="NCBI Taxonomy" id="43982"/>
    <lineage>
        <taxon>Eukaryota</taxon>
        <taxon>Fungi</taxon>
        <taxon>Dikarya</taxon>
        <taxon>Ascomycota</taxon>
        <taxon>Saccharomycotina</taxon>
        <taxon>Pichiomycetes</taxon>
        <taxon>Pichiales</taxon>
        <taxon>Pichiaceae</taxon>
        <taxon>Ambrosiozyma</taxon>
    </lineage>
</organism>
<dbReference type="GO" id="GO:0042254">
    <property type="term" value="P:ribosome biogenesis"/>
    <property type="evidence" value="ECO:0007669"/>
    <property type="project" value="UniProtKB-KW"/>
</dbReference>
<keyword evidence="3 6" id="KW-0175">Coiled coil</keyword>
<evidence type="ECO:0000259" key="9">
    <source>
        <dbReference type="Pfam" id="PF07540"/>
    </source>
</evidence>
<comment type="subcellular location">
    <subcellularLocation>
        <location evidence="1 5">Nucleus</location>
        <location evidence="1 5">Nucleolus</location>
    </subcellularLocation>
</comment>